<accession>A0ABP9CS58</accession>
<feature type="region of interest" description="Disordered" evidence="1">
    <location>
        <begin position="469"/>
        <end position="514"/>
    </location>
</feature>
<proteinExistence type="predicted"/>
<dbReference type="SUPFAM" id="SSF51445">
    <property type="entry name" value="(Trans)glycosidases"/>
    <property type="match status" value="1"/>
</dbReference>
<dbReference type="CDD" id="cd22273">
    <property type="entry name" value="DPBB_SPI-like"/>
    <property type="match status" value="1"/>
</dbReference>
<dbReference type="Gene3D" id="2.40.40.10">
    <property type="entry name" value="RlpA-like domain"/>
    <property type="match status" value="1"/>
</dbReference>
<evidence type="ECO:0000256" key="1">
    <source>
        <dbReference type="SAM" id="MobiDB-lite"/>
    </source>
</evidence>
<dbReference type="RefSeq" id="WP_345622981.1">
    <property type="nucleotide sequence ID" value="NZ_BAABIG010000061.1"/>
</dbReference>
<protein>
    <recommendedName>
        <fullName evidence="2">RlpA-like protein double-psi beta-barrel domain-containing protein</fullName>
    </recommendedName>
</protein>
<sequence>MSIRNRNRVIAGGAVALVAVTLGGVSLALADNSVDGQEISGQMTYYNDSGAGACGTQVDAASEELVAVSHEWWTSANPNEDPLCDGVSVKVSYEGKTITVPVKDMCPSCDSGHLDLSQPAFEQLAPLDKGLVKGITWKFVTADGSDLTPAATPSGGTAPAGPHTGMGFPTRYAAPYVETWNSPSALEEARAAGLKYATLAFVLDGGGCKATLNGNTPVTDEGWLAAVTGLRGSGGEVIASFGGASGTELGQACDSVEALREQYRSVVDAFGLSRVDFDIEGAGLADKASVQRRNQALAGLQKEIESAGGRLDVQYTLPSGRKGLEADGVALLQDAESAGLRVSLVNIMTMDYGGAVADMGQAAIDAATGLHGQLGQIWPAKSEQELWAAQGNTPMIGVNDTPGETFTTADAELLAKFAVDKGIQQLSFWAAGRDKACPSAGTLSEDCSGTEQEPYQFLKTFNTVNTTAPGGTAPLAVPSGPSSSPTATESPEEEPATLRDAMVPASPDTTTGSMRMGGVAATSGKTIENAFTTGYTWFDNTPRGSAQISDPVVHQQAGGTGTYADPITVAVGHSNEGGKDTLDYPAGTRFYIPKVRRYFIVEDACGDGGSPQNGPCHSLDTAPEGATTWLDMYVGGAEGDDEDAVQDCTGTLTGLTTAVQDPADDLPVVKGALFDNGKCTELYDN</sequence>
<reference evidence="4" key="1">
    <citation type="journal article" date="2019" name="Int. J. Syst. Evol. Microbiol.">
        <title>The Global Catalogue of Microorganisms (GCM) 10K type strain sequencing project: providing services to taxonomists for standard genome sequencing and annotation.</title>
        <authorList>
            <consortium name="The Broad Institute Genomics Platform"/>
            <consortium name="The Broad Institute Genome Sequencing Center for Infectious Disease"/>
            <person name="Wu L."/>
            <person name="Ma J."/>
        </authorList>
    </citation>
    <scope>NUCLEOTIDE SEQUENCE [LARGE SCALE GENOMIC DNA]</scope>
    <source>
        <strain evidence="4">JCM 18081</strain>
    </source>
</reference>
<evidence type="ECO:0000259" key="2">
    <source>
        <dbReference type="Pfam" id="PF03330"/>
    </source>
</evidence>
<dbReference type="Pfam" id="PF03330">
    <property type="entry name" value="DPBB_1"/>
    <property type="match status" value="1"/>
</dbReference>
<gene>
    <name evidence="3" type="ORF">GCM10023220_54380</name>
</gene>
<dbReference type="EMBL" id="BAABIG010000061">
    <property type="protein sequence ID" value="GAA4815485.1"/>
    <property type="molecule type" value="Genomic_DNA"/>
</dbReference>
<dbReference type="NCBIfam" id="NF041659">
    <property type="entry name" value="Papain_Inhib"/>
    <property type="match status" value="1"/>
</dbReference>
<dbReference type="InterPro" id="IPR009009">
    <property type="entry name" value="RlpA-like_DPBB"/>
</dbReference>
<dbReference type="InterPro" id="IPR048197">
    <property type="entry name" value="Papain_inhib"/>
</dbReference>
<dbReference type="CDD" id="cd06543">
    <property type="entry name" value="GH18_PF-ChiA-like"/>
    <property type="match status" value="1"/>
</dbReference>
<feature type="domain" description="RlpA-like protein double-psi beta-barrel" evidence="2">
    <location>
        <begin position="77"/>
        <end position="133"/>
    </location>
</feature>
<dbReference type="InterPro" id="IPR052750">
    <property type="entry name" value="GH18_Chitinase"/>
</dbReference>
<dbReference type="SUPFAM" id="SSF50685">
    <property type="entry name" value="Barwin-like endoglucanases"/>
    <property type="match status" value="1"/>
</dbReference>
<evidence type="ECO:0000313" key="3">
    <source>
        <dbReference type="EMBL" id="GAA4815485.1"/>
    </source>
</evidence>
<dbReference type="Proteomes" id="UP001501265">
    <property type="component" value="Unassembled WGS sequence"/>
</dbReference>
<dbReference type="PANTHER" id="PTHR42976">
    <property type="entry name" value="BIFUNCTIONAL CHITINASE/LYSOZYME-RELATED"/>
    <property type="match status" value="1"/>
</dbReference>
<dbReference type="InterPro" id="IPR017853">
    <property type="entry name" value="GH"/>
</dbReference>
<organism evidence="3 4">
    <name type="scientific">Streptomyces ziwulingensis</name>
    <dbReference type="NCBI Taxonomy" id="1045501"/>
    <lineage>
        <taxon>Bacteria</taxon>
        <taxon>Bacillati</taxon>
        <taxon>Actinomycetota</taxon>
        <taxon>Actinomycetes</taxon>
        <taxon>Kitasatosporales</taxon>
        <taxon>Streptomycetaceae</taxon>
        <taxon>Streptomyces</taxon>
    </lineage>
</organism>
<dbReference type="PANTHER" id="PTHR42976:SF1">
    <property type="entry name" value="GH18 DOMAIN-CONTAINING PROTEIN-RELATED"/>
    <property type="match status" value="1"/>
</dbReference>
<keyword evidence="4" id="KW-1185">Reference proteome</keyword>
<evidence type="ECO:0000313" key="4">
    <source>
        <dbReference type="Proteomes" id="UP001501265"/>
    </source>
</evidence>
<dbReference type="Gene3D" id="3.20.20.80">
    <property type="entry name" value="Glycosidases"/>
    <property type="match status" value="1"/>
</dbReference>
<name>A0ABP9CS58_9ACTN</name>
<dbReference type="InterPro" id="IPR036908">
    <property type="entry name" value="RlpA-like_sf"/>
</dbReference>
<comment type="caution">
    <text evidence="3">The sequence shown here is derived from an EMBL/GenBank/DDBJ whole genome shotgun (WGS) entry which is preliminary data.</text>
</comment>